<comment type="caution">
    <text evidence="2">The sequence shown here is derived from an EMBL/GenBank/DDBJ whole genome shotgun (WGS) entry which is preliminary data.</text>
</comment>
<dbReference type="EMBL" id="AGNL01012021">
    <property type="protein sequence ID" value="EJK68114.1"/>
    <property type="molecule type" value="Genomic_DNA"/>
</dbReference>
<name>K0ST30_THAOC</name>
<evidence type="ECO:0000256" key="1">
    <source>
        <dbReference type="SAM" id="MobiDB-lite"/>
    </source>
</evidence>
<dbReference type="AlphaFoldDB" id="K0ST30"/>
<evidence type="ECO:0000313" key="3">
    <source>
        <dbReference type="Proteomes" id="UP000266841"/>
    </source>
</evidence>
<feature type="region of interest" description="Disordered" evidence="1">
    <location>
        <begin position="55"/>
        <end position="110"/>
    </location>
</feature>
<organism evidence="2 3">
    <name type="scientific">Thalassiosira oceanica</name>
    <name type="common">Marine diatom</name>
    <dbReference type="NCBI Taxonomy" id="159749"/>
    <lineage>
        <taxon>Eukaryota</taxon>
        <taxon>Sar</taxon>
        <taxon>Stramenopiles</taxon>
        <taxon>Ochrophyta</taxon>
        <taxon>Bacillariophyta</taxon>
        <taxon>Coscinodiscophyceae</taxon>
        <taxon>Thalassiosirophycidae</taxon>
        <taxon>Thalassiosirales</taxon>
        <taxon>Thalassiosiraceae</taxon>
        <taxon>Thalassiosira</taxon>
    </lineage>
</organism>
<reference evidence="2 3" key="1">
    <citation type="journal article" date="2012" name="Genome Biol.">
        <title>Genome and low-iron response of an oceanic diatom adapted to chronic iron limitation.</title>
        <authorList>
            <person name="Lommer M."/>
            <person name="Specht M."/>
            <person name="Roy A.S."/>
            <person name="Kraemer L."/>
            <person name="Andreson R."/>
            <person name="Gutowska M.A."/>
            <person name="Wolf J."/>
            <person name="Bergner S.V."/>
            <person name="Schilhabel M.B."/>
            <person name="Klostermeier U.C."/>
            <person name="Beiko R.G."/>
            <person name="Rosenstiel P."/>
            <person name="Hippler M."/>
            <person name="Laroche J."/>
        </authorList>
    </citation>
    <scope>NUCLEOTIDE SEQUENCE [LARGE SCALE GENOMIC DNA]</scope>
    <source>
        <strain evidence="2 3">CCMP1005</strain>
    </source>
</reference>
<feature type="compositionally biased region" description="Basic and acidic residues" evidence="1">
    <location>
        <begin position="55"/>
        <end position="65"/>
    </location>
</feature>
<evidence type="ECO:0000313" key="2">
    <source>
        <dbReference type="EMBL" id="EJK68114.1"/>
    </source>
</evidence>
<accession>K0ST30</accession>
<feature type="region of interest" description="Disordered" evidence="1">
    <location>
        <begin position="1"/>
        <end position="24"/>
    </location>
</feature>
<dbReference type="Proteomes" id="UP000266841">
    <property type="component" value="Unassembled WGS sequence"/>
</dbReference>
<protein>
    <submittedName>
        <fullName evidence="2">Uncharacterized protein</fullName>
    </submittedName>
</protein>
<gene>
    <name evidence="2" type="ORF">THAOC_10740</name>
</gene>
<proteinExistence type="predicted"/>
<feature type="non-terminal residue" evidence="2">
    <location>
        <position position="1"/>
    </location>
</feature>
<feature type="compositionally biased region" description="Basic and acidic residues" evidence="1">
    <location>
        <begin position="85"/>
        <end position="103"/>
    </location>
</feature>
<sequence>RRRGPARARWAPWGGPRRSLQTGRRVDRLQQGLAARAVSGAVLVVDDEVAVAGRGEELGDHRAVGHADGAVGLGPRQEAPAQGQRRRDREHSEGNLMRAEHRAAKARTRV</sequence>
<feature type="compositionally biased region" description="Low complexity" evidence="1">
    <location>
        <begin position="7"/>
        <end position="18"/>
    </location>
</feature>
<keyword evidence="3" id="KW-1185">Reference proteome</keyword>